<keyword evidence="2" id="KW-0812">Transmembrane</keyword>
<dbReference type="InterPro" id="IPR027417">
    <property type="entry name" value="P-loop_NTPase"/>
</dbReference>
<dbReference type="AlphaFoldDB" id="A0ABD3Q2U7"/>
<protein>
    <recommendedName>
        <fullName evidence="5">Protein-tyrosine sulfotransferase</fullName>
    </recommendedName>
</protein>
<feature type="region of interest" description="Disordered" evidence="1">
    <location>
        <begin position="1"/>
        <end position="39"/>
    </location>
</feature>
<accession>A0ABD3Q2U7</accession>
<dbReference type="SUPFAM" id="SSF52540">
    <property type="entry name" value="P-loop containing nucleoside triphosphate hydrolases"/>
    <property type="match status" value="1"/>
</dbReference>
<evidence type="ECO:0000256" key="1">
    <source>
        <dbReference type="SAM" id="MobiDB-lite"/>
    </source>
</evidence>
<evidence type="ECO:0008006" key="5">
    <source>
        <dbReference type="Google" id="ProtNLM"/>
    </source>
</evidence>
<organism evidence="3 4">
    <name type="scientific">Cyclotella atomus</name>
    <dbReference type="NCBI Taxonomy" id="382360"/>
    <lineage>
        <taxon>Eukaryota</taxon>
        <taxon>Sar</taxon>
        <taxon>Stramenopiles</taxon>
        <taxon>Ochrophyta</taxon>
        <taxon>Bacillariophyta</taxon>
        <taxon>Coscinodiscophyceae</taxon>
        <taxon>Thalassiosirophycidae</taxon>
        <taxon>Stephanodiscales</taxon>
        <taxon>Stephanodiscaceae</taxon>
        <taxon>Cyclotella</taxon>
    </lineage>
</organism>
<keyword evidence="4" id="KW-1185">Reference proteome</keyword>
<sequence>MGKVRQRRATSDKQTGKGDSGGTNASQRSSSRDPHEKAASASDPTIISLIIYLIKVFFLSMISLPFCLATEFLSRVYGRPPKMVFLSQTHRFLQYTIHSTALSSFAKADLIMTILLHTVTSRVSGLCWLLDEFLYSKQMNSISIIKPLFVMSAYRSASTEMARTLAKDTNRFVAPSAIMCAFPYLWLWNLVTYIVGEDSGISIEEANGYLNKNFTAESLERHDNNHFAIDTFDGYFLSSHLNGLAFHLGADIIVKEFNYAKFEEHDRYLFEHCFVEHVDRIARKTLIYNGIDGSSAANQTFLLKGHFLQSANALQSRYPDACFLSVLRDPLDRLQSGINHMAVNATLWQGRLPNWEYLTDAFQQIEIQYCELEMEWYRNDNRNRVAVKFEDFIKNTQKTLNQVYIGLLKSDGDGIPHFNIPSKHEKKKYTVNRSLVELGVDESKLKGKLAEYYNWMKKQ</sequence>
<dbReference type="Gene3D" id="3.40.50.300">
    <property type="entry name" value="P-loop containing nucleotide triphosphate hydrolases"/>
    <property type="match status" value="1"/>
</dbReference>
<proteinExistence type="predicted"/>
<gene>
    <name evidence="3" type="ORF">ACHAWO_006483</name>
</gene>
<comment type="caution">
    <text evidence="3">The sequence shown here is derived from an EMBL/GenBank/DDBJ whole genome shotgun (WGS) entry which is preliminary data.</text>
</comment>
<name>A0ABD3Q2U7_9STRA</name>
<dbReference type="Pfam" id="PF13469">
    <property type="entry name" value="Sulfotransfer_3"/>
    <property type="match status" value="1"/>
</dbReference>
<reference evidence="3 4" key="1">
    <citation type="submission" date="2024-10" db="EMBL/GenBank/DDBJ databases">
        <title>Updated reference genomes for cyclostephanoid diatoms.</title>
        <authorList>
            <person name="Roberts W.R."/>
            <person name="Alverson A.J."/>
        </authorList>
    </citation>
    <scope>NUCLEOTIDE SEQUENCE [LARGE SCALE GENOMIC DNA]</scope>
    <source>
        <strain evidence="3 4">AJA010-31</strain>
    </source>
</reference>
<keyword evidence="2" id="KW-0472">Membrane</keyword>
<evidence type="ECO:0000313" key="3">
    <source>
        <dbReference type="EMBL" id="KAL3794239.1"/>
    </source>
</evidence>
<keyword evidence="2" id="KW-1133">Transmembrane helix</keyword>
<dbReference type="Proteomes" id="UP001530400">
    <property type="component" value="Unassembled WGS sequence"/>
</dbReference>
<dbReference type="EMBL" id="JALLPJ020000365">
    <property type="protein sequence ID" value="KAL3794239.1"/>
    <property type="molecule type" value="Genomic_DNA"/>
</dbReference>
<feature type="transmembrane region" description="Helical" evidence="2">
    <location>
        <begin position="49"/>
        <end position="73"/>
    </location>
</feature>
<evidence type="ECO:0000256" key="2">
    <source>
        <dbReference type="SAM" id="Phobius"/>
    </source>
</evidence>
<evidence type="ECO:0000313" key="4">
    <source>
        <dbReference type="Proteomes" id="UP001530400"/>
    </source>
</evidence>